<dbReference type="InterPro" id="IPR000515">
    <property type="entry name" value="MetI-like"/>
</dbReference>
<evidence type="ECO:0000313" key="10">
    <source>
        <dbReference type="Proteomes" id="UP000196320"/>
    </source>
</evidence>
<dbReference type="PROSITE" id="PS50928">
    <property type="entry name" value="ABC_TM1"/>
    <property type="match status" value="1"/>
</dbReference>
<keyword evidence="6 7" id="KW-0472">Membrane</keyword>
<evidence type="ECO:0000256" key="7">
    <source>
        <dbReference type="RuleBase" id="RU363032"/>
    </source>
</evidence>
<dbReference type="EMBL" id="FUKO01000011">
    <property type="protein sequence ID" value="SJN21299.1"/>
    <property type="molecule type" value="Genomic_DNA"/>
</dbReference>
<evidence type="ECO:0000259" key="8">
    <source>
        <dbReference type="PROSITE" id="PS50928"/>
    </source>
</evidence>
<dbReference type="Proteomes" id="UP000196320">
    <property type="component" value="Unassembled WGS sequence"/>
</dbReference>
<keyword evidence="10" id="KW-1185">Reference proteome</keyword>
<evidence type="ECO:0000256" key="6">
    <source>
        <dbReference type="ARBA" id="ARBA00023136"/>
    </source>
</evidence>
<feature type="transmembrane region" description="Helical" evidence="7">
    <location>
        <begin position="226"/>
        <end position="252"/>
    </location>
</feature>
<evidence type="ECO:0000256" key="1">
    <source>
        <dbReference type="ARBA" id="ARBA00004651"/>
    </source>
</evidence>
<keyword evidence="5 7" id="KW-1133">Transmembrane helix</keyword>
<gene>
    <name evidence="9" type="ORF">FM104_03075</name>
</gene>
<dbReference type="OrthoDB" id="5169641at2"/>
<evidence type="ECO:0000256" key="5">
    <source>
        <dbReference type="ARBA" id="ARBA00022989"/>
    </source>
</evidence>
<comment type="subcellular location">
    <subcellularLocation>
        <location evidence="1 7">Cell membrane</location>
        <topology evidence="1 7">Multi-pass membrane protein</topology>
    </subcellularLocation>
</comment>
<keyword evidence="4 7" id="KW-0812">Transmembrane</keyword>
<proteinExistence type="inferred from homology"/>
<keyword evidence="3" id="KW-1003">Cell membrane</keyword>
<reference evidence="9 10" key="1">
    <citation type="submission" date="2017-02" db="EMBL/GenBank/DDBJ databases">
        <authorList>
            <person name="Peterson S.W."/>
        </authorList>
    </citation>
    <scope>NUCLEOTIDE SEQUENCE [LARGE SCALE GENOMIC DNA]</scope>
    <source>
        <strain evidence="9 10">B Mb 05.01</strain>
    </source>
</reference>
<dbReference type="RefSeq" id="WP_087129993.1">
    <property type="nucleotide sequence ID" value="NZ_FUKO01000011.1"/>
</dbReference>
<dbReference type="CDD" id="cd06261">
    <property type="entry name" value="TM_PBP2"/>
    <property type="match status" value="1"/>
</dbReference>
<dbReference type="Gene3D" id="1.10.3720.10">
    <property type="entry name" value="MetI-like"/>
    <property type="match status" value="1"/>
</dbReference>
<dbReference type="AlphaFoldDB" id="A0A1R4INL1"/>
<evidence type="ECO:0000256" key="4">
    <source>
        <dbReference type="ARBA" id="ARBA00022692"/>
    </source>
</evidence>
<dbReference type="InterPro" id="IPR045621">
    <property type="entry name" value="BPD_transp_1_N"/>
</dbReference>
<keyword evidence="2 7" id="KW-0813">Transport</keyword>
<feature type="transmembrane region" description="Helical" evidence="7">
    <location>
        <begin position="9"/>
        <end position="30"/>
    </location>
</feature>
<feature type="transmembrane region" description="Helical" evidence="7">
    <location>
        <begin position="100"/>
        <end position="121"/>
    </location>
</feature>
<dbReference type="PANTHER" id="PTHR30465">
    <property type="entry name" value="INNER MEMBRANE ABC TRANSPORTER"/>
    <property type="match status" value="1"/>
</dbReference>
<dbReference type="Pfam" id="PF00528">
    <property type="entry name" value="BPD_transp_1"/>
    <property type="match status" value="1"/>
</dbReference>
<dbReference type="Pfam" id="PF19300">
    <property type="entry name" value="BPD_transp_1_N"/>
    <property type="match status" value="1"/>
</dbReference>
<accession>A0A1R4INL1</accession>
<evidence type="ECO:0000256" key="3">
    <source>
        <dbReference type="ARBA" id="ARBA00022475"/>
    </source>
</evidence>
<comment type="similarity">
    <text evidence="7">Belongs to the binding-protein-dependent transport system permease family.</text>
</comment>
<dbReference type="PANTHER" id="PTHR30465:SF93">
    <property type="entry name" value="OLIGOPEPTIDE TRANSPORT SYSTEM PERMEASE PROTEIN OPPB"/>
    <property type="match status" value="1"/>
</dbReference>
<protein>
    <submittedName>
        <fullName evidence="9">Oligopeptide transport system permease protein OppB (TC 3.A.1.5.1)</fullName>
    </submittedName>
</protein>
<dbReference type="GO" id="GO:0055085">
    <property type="term" value="P:transmembrane transport"/>
    <property type="evidence" value="ECO:0007669"/>
    <property type="project" value="InterPro"/>
</dbReference>
<organism evidence="9 10">
    <name type="scientific">Microbacterium esteraromaticum</name>
    <dbReference type="NCBI Taxonomy" id="57043"/>
    <lineage>
        <taxon>Bacteria</taxon>
        <taxon>Bacillati</taxon>
        <taxon>Actinomycetota</taxon>
        <taxon>Actinomycetes</taxon>
        <taxon>Micrococcales</taxon>
        <taxon>Microbacteriaceae</taxon>
        <taxon>Microbacterium</taxon>
    </lineage>
</organism>
<feature type="transmembrane region" description="Helical" evidence="7">
    <location>
        <begin position="133"/>
        <end position="152"/>
    </location>
</feature>
<dbReference type="GO" id="GO:0005886">
    <property type="term" value="C:plasma membrane"/>
    <property type="evidence" value="ECO:0007669"/>
    <property type="project" value="UniProtKB-SubCell"/>
</dbReference>
<dbReference type="InterPro" id="IPR035906">
    <property type="entry name" value="MetI-like_sf"/>
</dbReference>
<name>A0A1R4INL1_9MICO</name>
<dbReference type="SUPFAM" id="SSF161098">
    <property type="entry name" value="MetI-like"/>
    <property type="match status" value="1"/>
</dbReference>
<evidence type="ECO:0000256" key="2">
    <source>
        <dbReference type="ARBA" id="ARBA00022448"/>
    </source>
</evidence>
<feature type="domain" description="ABC transmembrane type-1" evidence="8">
    <location>
        <begin position="94"/>
        <end position="295"/>
    </location>
</feature>
<feature type="transmembrane region" description="Helical" evidence="7">
    <location>
        <begin position="172"/>
        <end position="191"/>
    </location>
</feature>
<evidence type="ECO:0000313" key="9">
    <source>
        <dbReference type="EMBL" id="SJN21299.1"/>
    </source>
</evidence>
<sequence>MAKYVAKRVAFMLVALWIIATLTFFMMHAVPGGPFTSDRNLPPAVEAALQQKYHLNDPILVQYGNYMLGLLRLDLGPSFKYEGMQVNELIASGFPLSAQLGALTVGFALLIALPLGVIAAVRHGRWQDLVTMVLATIGVALPSFVIATLLIYVFSLKLEVLPAFGLDSPEAYIMPIIAGCGFALAFITRLVRASLLDEMGRDYIRTAKAKGLHPAAIVLRHGLRNALIPVLAVLGPILAGLITGSFVIEKIFAIPGLGQHYVNSISNRDYTAIMGVTVFYAAILIAMMFLVDILYSMIDPRIRLK</sequence>
<feature type="transmembrane region" description="Helical" evidence="7">
    <location>
        <begin position="272"/>
        <end position="295"/>
    </location>
</feature>